<feature type="compositionally biased region" description="Polar residues" evidence="6">
    <location>
        <begin position="476"/>
        <end position="493"/>
    </location>
</feature>
<feature type="region of interest" description="Disordered" evidence="6">
    <location>
        <begin position="1788"/>
        <end position="1807"/>
    </location>
</feature>
<dbReference type="PANTHER" id="PTHR15180">
    <property type="entry name" value="GENERAL TRANSCRIPTION FACTOR 3C POLYPEPTIDE 1"/>
    <property type="match status" value="1"/>
</dbReference>
<keyword evidence="4" id="KW-0804">Transcription</keyword>
<sequence length="2042" mass="233185">MAADFVGDILDEVALEGLDGTTLNTLWIRLKDRPNFAFKIDDKSKHYVWNIIVVQDQIEFYELPSPRLPLVTINHFDYQDPATGQWIEAAKIVDCYPIEVVKDDPNVQGSCLTYNTRVNITHQIRTADYQLICSLEEAENLWGEKLVIVASQNLRSMSLFGPDRDPNMRLLDLPYCILERIGRSRYIGELTRGHNSLAVFSDSPKLMFHYFKLLIRLSLVRKQVFAMTNVVNKQVHTRLLHLPRFYSEKKSRYMVLLERLTSYLKTKYNHQEEVAICKEEIGIDDQSFKKLCRASTRYVRIFSLNYRDVYPDMEVIESSKNKKNKEKTVRVIQMIREYGVEEDDDEEDIESDEDGDEDVVKNSDDKKNKIDPINLLWERPFIQQANDLLECAGPGGMSLKDMMKCMNISTFESRSVLKYLTRTKASHSVMLDVGRQRKAMYISYKYANTSKLHMDLEKEKHKMQQLIKSAPKLPTKTASNQQDAQGNTANSAVSQTSGQQSGNSSLTMDASVTYSDSMMSEEDDTKKPRLTSKVLQRTNWIIEAVQEAKLVDKTFALKNMILNKEKAMGESTQIDKKSVDRILRRLQKNGQIRLIKTIIKTDNKQKELTFICDPSISPDHQIVKSAIEQAKLKYFGVCKEHLRESERLKNNSRFLMKDMPPSVQDSVRKLYDHRSRMKACDMRYDPSYMRKYGVLPKFRKAETVHKLLWYLVYGGGNRVPIPTDQIHQDSSLEVKADPDGDITMTTTIDTPQALMPEMDVEGNVEWNIKSTESVPPVYIDDNSWRRFLAPLPQHSGFPPGWCLISDVLLLLPLQLFCQIVSLPYKINGLKEFLADPVKRYYPITYLPFKLTQQLLYARRYIFTFYEVCTLLCQMGLLSFGDQVLKEKDQVFIYLHKNAKLVDTKSSVVGYCQVRAPEGQTFPVESYHLDTWEVVENYWFCFRVTALNTPLGRYHKVVDEVKWEEEHGVAPVAYSMSDAQAAKTPDTVQDNGSIPGDGLGAAGFDSSLFCHISRNWFWYAETSQWKNIVKEKKVEKKTGELAAPLHPSIFEENSLSQRLPRLFGPKNKLNLQKQSEKVIPVVKKDFKPVKGGKGIKRKMPLKSKVTKPKKRKLLNYLTPKLKKSRKRTEIYDERDKLALKCKTKERVVWSPQEDSFLLLCKVTNLFLENRRPNTLSRMLVSWTKIRDLLMEKYPDLAKDKTSKACQRRVSFVLKNPQTVLNVSAFLQEALHDSKLIEDFGSKRFKYVQDAETDKIFEELVNRLVAKFSSDKYTQRCDLPDTLDQLHADYNLTQIGRWKKVSVHKDVTKVDDIYSTVLHNIIHSYLSLNDKQGRAHEMFRLFNQYPETLLRQVFDQMRSDRIITRIKKEINKSKQKQTDFSSLNTHQLSQRYSFQFVSRFPPNLFLEIYEIVQKMESALDEGCNVSDVPKGGYAAFVVSVVGLQLVKFKVKIPDKIIVLDPEGLKSNPIGRGKVAASKESDDYNDQETSLRKELDPIDQQVTTESVLQQVQVEKTSAVSRLQKSAQAPSASSSVLSSELSEDSTDTSQKSQQVAEPLAAGTDPSQPLMIRSHNLKQKKGKGPASRVTLSLARSENITGLNLRELNPQDNFVINSCTVNISLIEPLISKFSGSVERGASLIAAAKSSGEIMWVTEKVFKVINKKLSQLVPTLEELPLIWDRLRNQANISSRELSLLQQTLAIIEREHSLGIRRYDLQTHFQSRWPQAKKCVQILENYQLILRVGVTVERYVATRYCRPWIIHAFKNLRGRVSQNNSGGGDADSPVILLSSPEEETSKGTPPPEEPSVPDSAALDCDAALTALKQLEAGCNPGSASLDLSTPIVFHTSSFQPDIPKPSTSSSGSTCEADAGEDDDVIMLDPPPDFTVSPMKKRNRRRPSKLTLNDEDMSGNPPPTSTYEKVRALCRPWKKPEGLLNRNTLKMMLESLMFFIMSRPGVSEETIFTKYNPMLQPMPIRELLELLEQLGCITKTILRKPKWVSVFAKVPEISKVSEDQEGDVIVYDATFEGTLRMGQFITHLMSTKNLT</sequence>
<dbReference type="Proteomes" id="UP000597762">
    <property type="component" value="Unassembled WGS sequence"/>
</dbReference>
<gene>
    <name evidence="10" type="ORF">SPHA_67314</name>
</gene>
<dbReference type="InterPro" id="IPR056467">
    <property type="entry name" value="eWH_GTF3C1"/>
</dbReference>
<dbReference type="PANTHER" id="PTHR15180:SF1">
    <property type="entry name" value="GENERAL TRANSCRIPTION FACTOR 3C POLYPEPTIDE 1"/>
    <property type="match status" value="1"/>
</dbReference>
<feature type="compositionally biased region" description="Low complexity" evidence="6">
    <location>
        <begin position="494"/>
        <end position="505"/>
    </location>
</feature>
<evidence type="ECO:0000256" key="2">
    <source>
        <dbReference type="ARBA" id="ARBA00022553"/>
    </source>
</evidence>
<feature type="domain" description="B-block binding subunit of TFIIIC" evidence="7">
    <location>
        <begin position="172"/>
        <end position="248"/>
    </location>
</feature>
<dbReference type="GO" id="GO:0005634">
    <property type="term" value="C:nucleus"/>
    <property type="evidence" value="ECO:0007669"/>
    <property type="project" value="UniProtKB-SubCell"/>
</dbReference>
<dbReference type="GO" id="GO:0000127">
    <property type="term" value="C:transcription factor TFIIIC complex"/>
    <property type="evidence" value="ECO:0007669"/>
    <property type="project" value="InterPro"/>
</dbReference>
<evidence type="ECO:0000256" key="5">
    <source>
        <dbReference type="ARBA" id="ARBA00023242"/>
    </source>
</evidence>
<name>A0A812E6M0_ACAPH</name>
<dbReference type="Pfam" id="PF04182">
    <property type="entry name" value="B-block_TFIIIC"/>
    <property type="match status" value="1"/>
</dbReference>
<feature type="region of interest" description="Disordered" evidence="6">
    <location>
        <begin position="473"/>
        <end position="507"/>
    </location>
</feature>
<dbReference type="OrthoDB" id="6262911at2759"/>
<dbReference type="InterPro" id="IPR056428">
    <property type="entry name" value="WH_GTF3C1"/>
</dbReference>
<protein>
    <submittedName>
        <fullName evidence="10">GTF3C1</fullName>
    </submittedName>
</protein>
<feature type="compositionally biased region" description="Low complexity" evidence="6">
    <location>
        <begin position="1522"/>
        <end position="1536"/>
    </location>
</feature>
<evidence type="ECO:0000256" key="4">
    <source>
        <dbReference type="ARBA" id="ARBA00023163"/>
    </source>
</evidence>
<dbReference type="InterPro" id="IPR035625">
    <property type="entry name" value="Tfc3-like_eWH"/>
</dbReference>
<feature type="domain" description="General transcription factor 3C polypeptide 1 winged-helix" evidence="8">
    <location>
        <begin position="8"/>
        <end position="156"/>
    </location>
</feature>
<dbReference type="GO" id="GO:0003677">
    <property type="term" value="F:DNA binding"/>
    <property type="evidence" value="ECO:0007669"/>
    <property type="project" value="UniProtKB-KW"/>
</dbReference>
<dbReference type="CDD" id="cd16169">
    <property type="entry name" value="Tau138_eWH"/>
    <property type="match status" value="1"/>
</dbReference>
<feature type="region of interest" description="Disordered" evidence="6">
    <location>
        <begin position="341"/>
        <end position="365"/>
    </location>
</feature>
<feature type="compositionally biased region" description="Basic residues" evidence="6">
    <location>
        <begin position="1886"/>
        <end position="1895"/>
    </location>
</feature>
<dbReference type="GO" id="GO:0006384">
    <property type="term" value="P:transcription initiation at RNA polymerase III promoter"/>
    <property type="evidence" value="ECO:0007669"/>
    <property type="project" value="InterPro"/>
</dbReference>
<proteinExistence type="predicted"/>
<keyword evidence="5" id="KW-0539">Nucleus</keyword>
<dbReference type="EMBL" id="CAHIKZ030004876">
    <property type="protein sequence ID" value="CAE1316636.1"/>
    <property type="molecule type" value="Genomic_DNA"/>
</dbReference>
<comment type="subcellular location">
    <subcellularLocation>
        <location evidence="1">Nucleus</location>
    </subcellularLocation>
</comment>
<feature type="region of interest" description="Disordered" evidence="6">
    <location>
        <begin position="1466"/>
        <end position="1495"/>
    </location>
</feature>
<evidence type="ECO:0000256" key="6">
    <source>
        <dbReference type="SAM" id="MobiDB-lite"/>
    </source>
</evidence>
<comment type="caution">
    <text evidence="10">The sequence shown here is derived from an EMBL/GenBank/DDBJ whole genome shotgun (WGS) entry which is preliminary data.</text>
</comment>
<feature type="region of interest" description="Disordered" evidence="6">
    <location>
        <begin position="1517"/>
        <end position="1564"/>
    </location>
</feature>
<evidence type="ECO:0000256" key="1">
    <source>
        <dbReference type="ARBA" id="ARBA00004123"/>
    </source>
</evidence>
<dbReference type="GO" id="GO:0042791">
    <property type="term" value="P:5S class rRNA transcription by RNA polymerase III"/>
    <property type="evidence" value="ECO:0007669"/>
    <property type="project" value="TreeGrafter"/>
</dbReference>
<evidence type="ECO:0000256" key="3">
    <source>
        <dbReference type="ARBA" id="ARBA00023125"/>
    </source>
</evidence>
<keyword evidence="3" id="KW-0238">DNA-binding</keyword>
<feature type="compositionally biased region" description="Polar residues" evidence="6">
    <location>
        <begin position="1844"/>
        <end position="1861"/>
    </location>
</feature>
<feature type="domain" description="GTF3C1 extended winged-helix" evidence="9">
    <location>
        <begin position="529"/>
        <end position="632"/>
    </location>
</feature>
<keyword evidence="2" id="KW-0597">Phosphoprotein</keyword>
<organism evidence="10 11">
    <name type="scientific">Acanthosepion pharaonis</name>
    <name type="common">Pharaoh cuttlefish</name>
    <name type="synonym">Sepia pharaonis</name>
    <dbReference type="NCBI Taxonomy" id="158019"/>
    <lineage>
        <taxon>Eukaryota</taxon>
        <taxon>Metazoa</taxon>
        <taxon>Spiralia</taxon>
        <taxon>Lophotrochozoa</taxon>
        <taxon>Mollusca</taxon>
        <taxon>Cephalopoda</taxon>
        <taxon>Coleoidea</taxon>
        <taxon>Decapodiformes</taxon>
        <taxon>Sepiida</taxon>
        <taxon>Sepiina</taxon>
        <taxon>Sepiidae</taxon>
        <taxon>Acanthosepion</taxon>
    </lineage>
</organism>
<dbReference type="InterPro" id="IPR007309">
    <property type="entry name" value="TFIIIC_Bblock-bd"/>
</dbReference>
<evidence type="ECO:0000259" key="9">
    <source>
        <dbReference type="Pfam" id="PF24101"/>
    </source>
</evidence>
<keyword evidence="11" id="KW-1185">Reference proteome</keyword>
<evidence type="ECO:0000313" key="11">
    <source>
        <dbReference type="Proteomes" id="UP000597762"/>
    </source>
</evidence>
<dbReference type="Pfam" id="PF24101">
    <property type="entry name" value="WHD_GTF3C1"/>
    <property type="match status" value="1"/>
</dbReference>
<dbReference type="Pfam" id="PF23704">
    <property type="entry name" value="WHD_GTF3C1_N"/>
    <property type="match status" value="1"/>
</dbReference>
<evidence type="ECO:0000313" key="10">
    <source>
        <dbReference type="EMBL" id="CAE1316636.1"/>
    </source>
</evidence>
<reference evidence="10" key="1">
    <citation type="submission" date="2021-01" db="EMBL/GenBank/DDBJ databases">
        <authorList>
            <person name="Li R."/>
            <person name="Bekaert M."/>
        </authorList>
    </citation>
    <scope>NUCLEOTIDE SEQUENCE</scope>
    <source>
        <strain evidence="10">Farmed</strain>
    </source>
</reference>
<evidence type="ECO:0000259" key="7">
    <source>
        <dbReference type="Pfam" id="PF04182"/>
    </source>
</evidence>
<accession>A0A812E6M0</accession>
<evidence type="ECO:0000259" key="8">
    <source>
        <dbReference type="Pfam" id="PF23704"/>
    </source>
</evidence>
<dbReference type="InterPro" id="IPR044210">
    <property type="entry name" value="Tfc3-like"/>
</dbReference>
<feature type="region of interest" description="Disordered" evidence="6">
    <location>
        <begin position="1844"/>
        <end position="1913"/>
    </location>
</feature>
<feature type="compositionally biased region" description="Acidic residues" evidence="6">
    <location>
        <begin position="341"/>
        <end position="357"/>
    </location>
</feature>